<evidence type="ECO:0000313" key="2">
    <source>
        <dbReference type="Proteomes" id="UP000694580"/>
    </source>
</evidence>
<dbReference type="AlphaFoldDB" id="A0AAY4EWY5"/>
<sequence>MHISTTDFNRLSHRRWHRLAVGARLGQSPPAARRRGSMRRLLMSEVALLRGPAELPVPSDRQKREMRIWLTLRQAEWHSGASEMGLAVWTARGVC</sequence>
<keyword evidence="2" id="KW-1185">Reference proteome</keyword>
<reference evidence="1 2" key="1">
    <citation type="submission" date="2020-06" db="EMBL/GenBank/DDBJ databases">
        <authorList>
            <consortium name="Wellcome Sanger Institute Data Sharing"/>
        </authorList>
    </citation>
    <scope>NUCLEOTIDE SEQUENCE [LARGE SCALE GENOMIC DNA]</scope>
</reference>
<evidence type="ECO:0000313" key="1">
    <source>
        <dbReference type="Ensembl" id="ENSDCDP00010061564.1"/>
    </source>
</evidence>
<name>A0AAY4EWY5_9TELE</name>
<protein>
    <submittedName>
        <fullName evidence="1">Uncharacterized protein</fullName>
    </submittedName>
</protein>
<accession>A0AAY4EWY5</accession>
<reference evidence="1" key="2">
    <citation type="submission" date="2025-08" db="UniProtKB">
        <authorList>
            <consortium name="Ensembl"/>
        </authorList>
    </citation>
    <scope>IDENTIFICATION</scope>
</reference>
<dbReference type="Ensembl" id="ENSDCDT00010072334.1">
    <property type="protein sequence ID" value="ENSDCDP00010061564.1"/>
    <property type="gene ID" value="ENSDCDG00010033953.1"/>
</dbReference>
<proteinExistence type="predicted"/>
<dbReference type="Proteomes" id="UP000694580">
    <property type="component" value="Chromosome 19"/>
</dbReference>
<organism evidence="1 2">
    <name type="scientific">Denticeps clupeoides</name>
    <name type="common">denticle herring</name>
    <dbReference type="NCBI Taxonomy" id="299321"/>
    <lineage>
        <taxon>Eukaryota</taxon>
        <taxon>Metazoa</taxon>
        <taxon>Chordata</taxon>
        <taxon>Craniata</taxon>
        <taxon>Vertebrata</taxon>
        <taxon>Euteleostomi</taxon>
        <taxon>Actinopterygii</taxon>
        <taxon>Neopterygii</taxon>
        <taxon>Teleostei</taxon>
        <taxon>Clupei</taxon>
        <taxon>Clupeiformes</taxon>
        <taxon>Denticipitoidei</taxon>
        <taxon>Denticipitidae</taxon>
        <taxon>Denticeps</taxon>
    </lineage>
</organism>
<reference evidence="1" key="3">
    <citation type="submission" date="2025-09" db="UniProtKB">
        <authorList>
            <consortium name="Ensembl"/>
        </authorList>
    </citation>
    <scope>IDENTIFICATION</scope>
</reference>